<evidence type="ECO:0000313" key="3">
    <source>
        <dbReference type="Proteomes" id="UP001283361"/>
    </source>
</evidence>
<dbReference type="Proteomes" id="UP001283361">
    <property type="component" value="Unassembled WGS sequence"/>
</dbReference>
<proteinExistence type="predicted"/>
<feature type="compositionally biased region" description="Polar residues" evidence="1">
    <location>
        <begin position="102"/>
        <end position="114"/>
    </location>
</feature>
<dbReference type="EMBL" id="JAWDGP010000544">
    <property type="protein sequence ID" value="KAK3799696.1"/>
    <property type="molecule type" value="Genomic_DNA"/>
</dbReference>
<sequence>MFLKQSGFWGFFPGNVDDTIIAFRHSNPVSNKNQKIAKTDSRKQTPRFVCAAIRAVETDRDAGNRLSEWNQTAMLQMSTIRNTPCNQRPRIPGLSKIRRQKLSPQSVLQEQNISRLAPERAEKCDDK</sequence>
<evidence type="ECO:0000256" key="1">
    <source>
        <dbReference type="SAM" id="MobiDB-lite"/>
    </source>
</evidence>
<feature type="region of interest" description="Disordered" evidence="1">
    <location>
        <begin position="81"/>
        <end position="127"/>
    </location>
</feature>
<name>A0AAE1E9V7_9GAST</name>
<accession>A0AAE1E9V7</accession>
<dbReference type="AlphaFoldDB" id="A0AAE1E9V7"/>
<feature type="compositionally biased region" description="Basic and acidic residues" evidence="1">
    <location>
        <begin position="117"/>
        <end position="127"/>
    </location>
</feature>
<evidence type="ECO:0000313" key="2">
    <source>
        <dbReference type="EMBL" id="KAK3799696.1"/>
    </source>
</evidence>
<comment type="caution">
    <text evidence="2">The sequence shown here is derived from an EMBL/GenBank/DDBJ whole genome shotgun (WGS) entry which is preliminary data.</text>
</comment>
<reference evidence="2" key="1">
    <citation type="journal article" date="2023" name="G3 (Bethesda)">
        <title>A reference genome for the long-term kleptoplast-retaining sea slug Elysia crispata morphotype clarki.</title>
        <authorList>
            <person name="Eastman K.E."/>
            <person name="Pendleton A.L."/>
            <person name="Shaikh M.A."/>
            <person name="Suttiyut T."/>
            <person name="Ogas R."/>
            <person name="Tomko P."/>
            <person name="Gavelis G."/>
            <person name="Widhalm J.R."/>
            <person name="Wisecaver J.H."/>
        </authorList>
    </citation>
    <scope>NUCLEOTIDE SEQUENCE</scope>
    <source>
        <strain evidence="2">ECLA1</strain>
    </source>
</reference>
<organism evidence="2 3">
    <name type="scientific">Elysia crispata</name>
    <name type="common">lettuce slug</name>
    <dbReference type="NCBI Taxonomy" id="231223"/>
    <lineage>
        <taxon>Eukaryota</taxon>
        <taxon>Metazoa</taxon>
        <taxon>Spiralia</taxon>
        <taxon>Lophotrochozoa</taxon>
        <taxon>Mollusca</taxon>
        <taxon>Gastropoda</taxon>
        <taxon>Heterobranchia</taxon>
        <taxon>Euthyneura</taxon>
        <taxon>Panpulmonata</taxon>
        <taxon>Sacoglossa</taxon>
        <taxon>Placobranchoidea</taxon>
        <taxon>Plakobranchidae</taxon>
        <taxon>Elysia</taxon>
    </lineage>
</organism>
<protein>
    <submittedName>
        <fullName evidence="2">Uncharacterized protein</fullName>
    </submittedName>
</protein>
<keyword evidence="3" id="KW-1185">Reference proteome</keyword>
<gene>
    <name evidence="2" type="ORF">RRG08_020431</name>
</gene>